<dbReference type="InterPro" id="IPR014721">
    <property type="entry name" value="Ribsml_uS5_D2-typ_fold_subgr"/>
</dbReference>
<dbReference type="PROSITE" id="PS00058">
    <property type="entry name" value="DNA_MISMATCH_REPAIR_1"/>
    <property type="match status" value="1"/>
</dbReference>
<comment type="similarity">
    <text evidence="1">Belongs to the DNA mismatch repair MutL/HexB family.</text>
</comment>
<dbReference type="SMART" id="SM01340">
    <property type="entry name" value="DNA_mis_repair"/>
    <property type="match status" value="1"/>
</dbReference>
<dbReference type="InterPro" id="IPR014790">
    <property type="entry name" value="MutL_C"/>
</dbReference>
<comment type="caution">
    <text evidence="5">The sequence shown here is derived from an EMBL/GenBank/DDBJ whole genome shotgun (WGS) entry which is preliminary data.</text>
</comment>
<evidence type="ECO:0000256" key="1">
    <source>
        <dbReference type="ARBA" id="ARBA00006082"/>
    </source>
</evidence>
<dbReference type="GO" id="GO:0016887">
    <property type="term" value="F:ATP hydrolysis activity"/>
    <property type="evidence" value="ECO:0007669"/>
    <property type="project" value="InterPro"/>
</dbReference>
<feature type="domain" description="DNA mismatch repair protein S5" evidence="4">
    <location>
        <begin position="250"/>
        <end position="394"/>
    </location>
</feature>
<dbReference type="SUPFAM" id="SSF55874">
    <property type="entry name" value="ATPase domain of HSP90 chaperone/DNA topoisomerase II/histidine kinase"/>
    <property type="match status" value="1"/>
</dbReference>
<dbReference type="PANTHER" id="PTHR10073:SF52">
    <property type="entry name" value="MISMATCH REPAIR ENDONUCLEASE PMS2"/>
    <property type="match status" value="1"/>
</dbReference>
<dbReference type="SUPFAM" id="SSF54211">
    <property type="entry name" value="Ribosomal protein S5 domain 2-like"/>
    <property type="match status" value="1"/>
</dbReference>
<dbReference type="InterPro" id="IPR042120">
    <property type="entry name" value="MutL_C_dimsub"/>
</dbReference>
<dbReference type="InterPro" id="IPR013507">
    <property type="entry name" value="DNA_mismatch_S5_2-like"/>
</dbReference>
<dbReference type="SMART" id="SM00853">
    <property type="entry name" value="MutL_C"/>
    <property type="match status" value="1"/>
</dbReference>
<dbReference type="GO" id="GO:0006298">
    <property type="term" value="P:mismatch repair"/>
    <property type="evidence" value="ECO:0007669"/>
    <property type="project" value="InterPro"/>
</dbReference>
<dbReference type="InterPro" id="IPR038973">
    <property type="entry name" value="MutL/Mlh/Pms-like"/>
</dbReference>
<dbReference type="Pfam" id="PF01119">
    <property type="entry name" value="DNA_mis_repair"/>
    <property type="match status" value="1"/>
</dbReference>
<evidence type="ECO:0000313" key="6">
    <source>
        <dbReference type="Proteomes" id="UP000186804"/>
    </source>
</evidence>
<keyword evidence="6" id="KW-1185">Reference proteome</keyword>
<evidence type="ECO:0000313" key="5">
    <source>
        <dbReference type="EMBL" id="OII76067.1"/>
    </source>
</evidence>
<dbReference type="SUPFAM" id="SSF118116">
    <property type="entry name" value="DNA mismatch repair protein MutL"/>
    <property type="match status" value="2"/>
</dbReference>
<keyword evidence="2" id="KW-0227">DNA damage</keyword>
<organism evidence="5 6">
    <name type="scientific">Cryptosporidium andersoni</name>
    <dbReference type="NCBI Taxonomy" id="117008"/>
    <lineage>
        <taxon>Eukaryota</taxon>
        <taxon>Sar</taxon>
        <taxon>Alveolata</taxon>
        <taxon>Apicomplexa</taxon>
        <taxon>Conoidasida</taxon>
        <taxon>Coccidia</taxon>
        <taxon>Eucoccidiorida</taxon>
        <taxon>Eimeriorina</taxon>
        <taxon>Cryptosporidiidae</taxon>
        <taxon>Cryptosporidium</taxon>
    </lineage>
</organism>
<dbReference type="GO" id="GO:0140664">
    <property type="term" value="F:ATP-dependent DNA damage sensor activity"/>
    <property type="evidence" value="ECO:0007669"/>
    <property type="project" value="InterPro"/>
</dbReference>
<dbReference type="VEuPathDB" id="CryptoDB:cand_008130"/>
<dbReference type="GO" id="GO:0005524">
    <property type="term" value="F:ATP binding"/>
    <property type="evidence" value="ECO:0007669"/>
    <property type="project" value="InterPro"/>
</dbReference>
<dbReference type="InterPro" id="IPR037198">
    <property type="entry name" value="MutL_C_sf"/>
</dbReference>
<dbReference type="InterPro" id="IPR042121">
    <property type="entry name" value="MutL_C_regsub"/>
</dbReference>
<dbReference type="EMBL" id="LRBS01000069">
    <property type="protein sequence ID" value="OII76067.1"/>
    <property type="molecule type" value="Genomic_DNA"/>
</dbReference>
<dbReference type="Proteomes" id="UP000186804">
    <property type="component" value="Unassembled WGS sequence"/>
</dbReference>
<dbReference type="Pfam" id="PF08676">
    <property type="entry name" value="MutL_C"/>
    <property type="match status" value="1"/>
</dbReference>
<gene>
    <name evidence="5" type="ORF">cand_008130</name>
</gene>
<dbReference type="OrthoDB" id="10263226at2759"/>
<dbReference type="InterPro" id="IPR020568">
    <property type="entry name" value="Ribosomal_Su5_D2-typ_SF"/>
</dbReference>
<dbReference type="InterPro" id="IPR014762">
    <property type="entry name" value="DNA_mismatch_repair_CS"/>
</dbReference>
<reference evidence="5 6" key="1">
    <citation type="submission" date="2016-10" db="EMBL/GenBank/DDBJ databases">
        <title>Reductive evolution of mitochondrial metabolism and differential evolution of invasion-related proteins in Cryptosporidium.</title>
        <authorList>
            <person name="Liu S."/>
            <person name="Roellig D.M."/>
            <person name="Guo Y."/>
            <person name="Li N."/>
            <person name="Frace M.A."/>
            <person name="Tang K."/>
            <person name="Zhang L."/>
            <person name="Feng Y."/>
            <person name="Xiao L."/>
        </authorList>
    </citation>
    <scope>NUCLEOTIDE SEQUENCE [LARGE SCALE GENOMIC DNA]</scope>
    <source>
        <strain evidence="5">30847</strain>
    </source>
</reference>
<dbReference type="AlphaFoldDB" id="A0A1J4MRJ7"/>
<dbReference type="GO" id="GO:0032389">
    <property type="term" value="C:MutLalpha complex"/>
    <property type="evidence" value="ECO:0007669"/>
    <property type="project" value="TreeGrafter"/>
</dbReference>
<name>A0A1J4MRJ7_9CRYT</name>
<dbReference type="GeneID" id="92364998"/>
<evidence type="ECO:0000259" key="3">
    <source>
        <dbReference type="SMART" id="SM00853"/>
    </source>
</evidence>
<sequence length="916" mass="104770">MLHKLKKDDQEKLSSQQVITGLKDCIKELIENSLDAESSNIIINLGDNGSSYIEVIDNGSGIIDLDKIGGRGNTSKLENFESLNESLNTLGFRGEGLNSIINSCKSVMIETCIKEDKGITRSIYFDKANISENRNTVNHSWIIGESGTKVLVTGFFYLYIARRKLFLQQSKLQLKNLITLIEEYAICYPKVRFLLTNTMLTNEQRTKMGLVNDYNYNKYTEGNLANNKNNSTTTLIMTSGSHTTTELKVAKYLWGNSLLEDAVEIDIHGELSIPKYRYNKNVDNYNNSPDIVGGNWSITGFISSIDKGRPSSDYQIYIVNNRPVSTLRTFSRAITSIHRTLSSYINKKWYPVFVLKISLPSCLLDINVTPDKRIILLPNNVEILLIDKLQSFLMDKLQNTIPMKKSNIKVSRKNNTNQENGKEPINIQNCKNNEEKSSCITTCELKNKDNINGDIDYKDFPNNETTDKNMEDNVNLSQSYMSQGLKKRKQLFEVQNEKLSEDQHYNNTKKSIIYEWNSYDTHEIITNNKTFQIKKNSYLPQSTIIEYNYDWSIIRNRWQSIYLNDEKSADENITKHTSYTPNINLKNCINISEKNFLDEHNECIELSPEVIDCSESQIQNMNYITNNKTHKGNSCNKSINNTLNKCFQFQKHLFNDLKIVGQFNKGFILATLSQPEISSFHLFIIDQHAADEKTKFEKYNNDLRNIQTQKLLSPLPMTLTPAQEQTALTYKDIFESNGFKYVFNTNSTIGKRIQLTQIPIIMGSPLQQFDFLDLLTQITKYKLQVNFTSHDSMNMGLINVGKQIKNSCTDTNITTSQGIKNLEHTESDDEEDVVIVINQGANTKSTLWCPTNRLPRPQRLWSILASKACRRAVMVGDDLNLAQMSKIICNMSTLKSPWNCPHGRPSIRHLGNLTNI</sequence>
<protein>
    <submittedName>
        <fullName evidence="5">DNA mismatch repair protein</fullName>
    </submittedName>
</protein>
<dbReference type="Gene3D" id="3.30.1370.100">
    <property type="entry name" value="MutL, C-terminal domain, regulatory subdomain"/>
    <property type="match status" value="2"/>
</dbReference>
<dbReference type="GO" id="GO:0030983">
    <property type="term" value="F:mismatched DNA binding"/>
    <property type="evidence" value="ECO:0007669"/>
    <property type="project" value="InterPro"/>
</dbReference>
<feature type="domain" description="MutL C-terminal dimerisation" evidence="3">
    <location>
        <begin position="659"/>
        <end position="879"/>
    </location>
</feature>
<dbReference type="InterPro" id="IPR036890">
    <property type="entry name" value="HATPase_C_sf"/>
</dbReference>
<dbReference type="Gene3D" id="3.30.1540.20">
    <property type="entry name" value="MutL, C-terminal domain, dimerisation subdomain"/>
    <property type="match status" value="2"/>
</dbReference>
<evidence type="ECO:0000256" key="2">
    <source>
        <dbReference type="ARBA" id="ARBA00022763"/>
    </source>
</evidence>
<dbReference type="Gene3D" id="3.30.230.10">
    <property type="match status" value="1"/>
</dbReference>
<dbReference type="RefSeq" id="XP_067067913.1">
    <property type="nucleotide sequence ID" value="XM_067211053.1"/>
</dbReference>
<dbReference type="PANTHER" id="PTHR10073">
    <property type="entry name" value="DNA MISMATCH REPAIR PROTEIN MLH, PMS, MUTL"/>
    <property type="match status" value="1"/>
</dbReference>
<dbReference type="Gene3D" id="3.30.565.10">
    <property type="entry name" value="Histidine kinase-like ATPase, C-terminal domain"/>
    <property type="match status" value="1"/>
</dbReference>
<evidence type="ECO:0000259" key="4">
    <source>
        <dbReference type="SMART" id="SM01340"/>
    </source>
</evidence>
<proteinExistence type="inferred from homology"/>
<accession>A0A1J4MRJ7</accession>
<dbReference type="Pfam" id="PF13589">
    <property type="entry name" value="HATPase_c_3"/>
    <property type="match status" value="1"/>
</dbReference>